<keyword evidence="5 8" id="KW-0238">DNA-binding</keyword>
<keyword evidence="4 9" id="KW-0805">Transcription regulation</keyword>
<evidence type="ECO:0000256" key="10">
    <source>
        <dbReference type="SAM" id="MobiDB-lite"/>
    </source>
</evidence>
<dbReference type="Pfam" id="PF02701">
    <property type="entry name" value="Zn_ribbon_Dof"/>
    <property type="match status" value="1"/>
</dbReference>
<evidence type="ECO:0000256" key="8">
    <source>
        <dbReference type="PROSITE-ProRule" id="PRU00071"/>
    </source>
</evidence>
<evidence type="ECO:0000256" key="7">
    <source>
        <dbReference type="ARBA" id="ARBA00023242"/>
    </source>
</evidence>
<reference evidence="12 13" key="1">
    <citation type="submission" date="2024-11" db="EMBL/GenBank/DDBJ databases">
        <title>A near-complete genome assembly of Cinchona calisaya.</title>
        <authorList>
            <person name="Lian D.C."/>
            <person name="Zhao X.W."/>
            <person name="Wei L."/>
        </authorList>
    </citation>
    <scope>NUCLEOTIDE SEQUENCE [LARGE SCALE GENOMIC DNA]</scope>
    <source>
        <tissue evidence="12">Nenye</tissue>
    </source>
</reference>
<dbReference type="PANTHER" id="PTHR31992">
    <property type="entry name" value="DOF ZINC FINGER PROTEIN DOF1.4-RELATED"/>
    <property type="match status" value="1"/>
</dbReference>
<dbReference type="InterPro" id="IPR003851">
    <property type="entry name" value="Znf_Dof"/>
</dbReference>
<keyword evidence="3 9" id="KW-0862">Zinc</keyword>
<evidence type="ECO:0000256" key="5">
    <source>
        <dbReference type="ARBA" id="ARBA00023125"/>
    </source>
</evidence>
<dbReference type="InterPro" id="IPR045174">
    <property type="entry name" value="Dof"/>
</dbReference>
<sequence>MERGWKPPNVEISPPCPRCGSSNTKFCYYNNYSLNQPRYFCKGCRRYWTKGGSLRNVPVGGGCRKSRRGNNNNNKPFRNGTIISIPNSRRGVSNVGGTAAVVSLGHIHGTSNSAFSNSWSTNGRTLARSREEGTNNIDLALVYANFLNQKPMRTGAHDQAAAVAEPHHLEIPIFMPPNVAIGGNLSSFHDQFSSVESIQMMDLLSTNQLSQESNATLVECRSISDKSSVTHFSDGNAFYFSGLDSIDKQQQAATDYDQLINSTIRTDHMNQINNCILPTFSAGEKLSTTFNSGGILGGSAGCCSDHRMLFHGNESSSGLVDSSQAVQDDLSKDQSDENRSPFNVSIELCNIFGP</sequence>
<evidence type="ECO:0000259" key="11">
    <source>
        <dbReference type="PROSITE" id="PS50884"/>
    </source>
</evidence>
<accession>A0ABD3AXV2</accession>
<keyword evidence="1 9" id="KW-0479">Metal-binding</keyword>
<evidence type="ECO:0000256" key="1">
    <source>
        <dbReference type="ARBA" id="ARBA00022723"/>
    </source>
</evidence>
<dbReference type="PROSITE" id="PS50884">
    <property type="entry name" value="ZF_DOF_2"/>
    <property type="match status" value="1"/>
</dbReference>
<evidence type="ECO:0000256" key="6">
    <source>
        <dbReference type="ARBA" id="ARBA00023163"/>
    </source>
</evidence>
<keyword evidence="6 9" id="KW-0804">Transcription</keyword>
<dbReference type="EMBL" id="JBJUIK010000002">
    <property type="protein sequence ID" value="KAL3536026.1"/>
    <property type="molecule type" value="Genomic_DNA"/>
</dbReference>
<dbReference type="GO" id="GO:0003677">
    <property type="term" value="F:DNA binding"/>
    <property type="evidence" value="ECO:0007669"/>
    <property type="project" value="UniProtKB-UniRule"/>
</dbReference>
<evidence type="ECO:0000256" key="2">
    <source>
        <dbReference type="ARBA" id="ARBA00022771"/>
    </source>
</evidence>
<dbReference type="GO" id="GO:0005634">
    <property type="term" value="C:nucleus"/>
    <property type="evidence" value="ECO:0007669"/>
    <property type="project" value="UniProtKB-SubCell"/>
</dbReference>
<dbReference type="AlphaFoldDB" id="A0ABD3AXV2"/>
<evidence type="ECO:0000256" key="3">
    <source>
        <dbReference type="ARBA" id="ARBA00022833"/>
    </source>
</evidence>
<dbReference type="GO" id="GO:0003700">
    <property type="term" value="F:DNA-binding transcription factor activity"/>
    <property type="evidence" value="ECO:0007669"/>
    <property type="project" value="UniProtKB-UniRule"/>
</dbReference>
<dbReference type="GO" id="GO:0008270">
    <property type="term" value="F:zinc ion binding"/>
    <property type="evidence" value="ECO:0007669"/>
    <property type="project" value="UniProtKB-KW"/>
</dbReference>
<keyword evidence="13" id="KW-1185">Reference proteome</keyword>
<feature type="compositionally biased region" description="Polar residues" evidence="10">
    <location>
        <begin position="315"/>
        <end position="326"/>
    </location>
</feature>
<feature type="compositionally biased region" description="Basic and acidic residues" evidence="10">
    <location>
        <begin position="329"/>
        <end position="339"/>
    </location>
</feature>
<feature type="domain" description="Dof-type" evidence="11">
    <location>
        <begin position="14"/>
        <end position="68"/>
    </location>
</feature>
<comment type="caution">
    <text evidence="12">The sequence shown here is derived from an EMBL/GenBank/DDBJ whole genome shotgun (WGS) entry which is preliminary data.</text>
</comment>
<proteinExistence type="predicted"/>
<keyword evidence="7 8" id="KW-0539">Nucleus</keyword>
<dbReference type="Proteomes" id="UP001630127">
    <property type="component" value="Unassembled WGS sequence"/>
</dbReference>
<dbReference type="PANTHER" id="PTHR31992:SF111">
    <property type="entry name" value="DOF ZINC FINGER PROTEIN DOF3.5"/>
    <property type="match status" value="1"/>
</dbReference>
<evidence type="ECO:0000256" key="4">
    <source>
        <dbReference type="ARBA" id="ARBA00023015"/>
    </source>
</evidence>
<gene>
    <name evidence="12" type="ORF">ACH5RR_004487</name>
</gene>
<keyword evidence="2 8" id="KW-0863">Zinc-finger</keyword>
<evidence type="ECO:0000256" key="9">
    <source>
        <dbReference type="RuleBase" id="RU369094"/>
    </source>
</evidence>
<name>A0ABD3AXV2_9GENT</name>
<evidence type="ECO:0000313" key="12">
    <source>
        <dbReference type="EMBL" id="KAL3536026.1"/>
    </source>
</evidence>
<feature type="region of interest" description="Disordered" evidence="10">
    <location>
        <begin position="315"/>
        <end position="339"/>
    </location>
</feature>
<dbReference type="PROSITE" id="PS01361">
    <property type="entry name" value="ZF_DOF_1"/>
    <property type="match status" value="1"/>
</dbReference>
<comment type="function">
    <text evidence="9">Transcription factor that binds specifically to a 5'-AA[AG]G-3' consensus core sequence.</text>
</comment>
<protein>
    <recommendedName>
        <fullName evidence="9">Dof zinc finger protein</fullName>
    </recommendedName>
</protein>
<evidence type="ECO:0000313" key="13">
    <source>
        <dbReference type="Proteomes" id="UP001630127"/>
    </source>
</evidence>
<comment type="subcellular location">
    <subcellularLocation>
        <location evidence="8 9">Nucleus</location>
    </subcellularLocation>
</comment>
<organism evidence="12 13">
    <name type="scientific">Cinchona calisaya</name>
    <dbReference type="NCBI Taxonomy" id="153742"/>
    <lineage>
        <taxon>Eukaryota</taxon>
        <taxon>Viridiplantae</taxon>
        <taxon>Streptophyta</taxon>
        <taxon>Embryophyta</taxon>
        <taxon>Tracheophyta</taxon>
        <taxon>Spermatophyta</taxon>
        <taxon>Magnoliopsida</taxon>
        <taxon>eudicotyledons</taxon>
        <taxon>Gunneridae</taxon>
        <taxon>Pentapetalae</taxon>
        <taxon>asterids</taxon>
        <taxon>lamiids</taxon>
        <taxon>Gentianales</taxon>
        <taxon>Rubiaceae</taxon>
        <taxon>Cinchonoideae</taxon>
        <taxon>Cinchoneae</taxon>
        <taxon>Cinchona</taxon>
    </lineage>
</organism>